<name>A0A9D4JL61_DREPO</name>
<dbReference type="Proteomes" id="UP000828390">
    <property type="component" value="Unassembled WGS sequence"/>
</dbReference>
<comment type="caution">
    <text evidence="1">The sequence shown here is derived from an EMBL/GenBank/DDBJ whole genome shotgun (WGS) entry which is preliminary data.</text>
</comment>
<reference evidence="1" key="1">
    <citation type="journal article" date="2019" name="bioRxiv">
        <title>The Genome of the Zebra Mussel, Dreissena polymorpha: A Resource for Invasive Species Research.</title>
        <authorList>
            <person name="McCartney M.A."/>
            <person name="Auch B."/>
            <person name="Kono T."/>
            <person name="Mallez S."/>
            <person name="Zhang Y."/>
            <person name="Obille A."/>
            <person name="Becker A."/>
            <person name="Abrahante J.E."/>
            <person name="Garbe J."/>
            <person name="Badalamenti J.P."/>
            <person name="Herman A."/>
            <person name="Mangelson H."/>
            <person name="Liachko I."/>
            <person name="Sullivan S."/>
            <person name="Sone E.D."/>
            <person name="Koren S."/>
            <person name="Silverstein K.A.T."/>
            <person name="Beckman K.B."/>
            <person name="Gohl D.M."/>
        </authorList>
    </citation>
    <scope>NUCLEOTIDE SEQUENCE</scope>
    <source>
        <strain evidence="1">Duluth1</strain>
        <tissue evidence="1">Whole animal</tissue>
    </source>
</reference>
<sequence>MCRLQAALLELQAEVSDEEDLSSVANDSELPNIHKFMKDCGCSKKCRKHFSYDTI</sequence>
<proteinExistence type="predicted"/>
<organism evidence="1 2">
    <name type="scientific">Dreissena polymorpha</name>
    <name type="common">Zebra mussel</name>
    <name type="synonym">Mytilus polymorpha</name>
    <dbReference type="NCBI Taxonomy" id="45954"/>
    <lineage>
        <taxon>Eukaryota</taxon>
        <taxon>Metazoa</taxon>
        <taxon>Spiralia</taxon>
        <taxon>Lophotrochozoa</taxon>
        <taxon>Mollusca</taxon>
        <taxon>Bivalvia</taxon>
        <taxon>Autobranchia</taxon>
        <taxon>Heteroconchia</taxon>
        <taxon>Euheterodonta</taxon>
        <taxon>Imparidentia</taxon>
        <taxon>Neoheterodontei</taxon>
        <taxon>Myida</taxon>
        <taxon>Dreissenoidea</taxon>
        <taxon>Dreissenidae</taxon>
        <taxon>Dreissena</taxon>
    </lineage>
</organism>
<evidence type="ECO:0000313" key="2">
    <source>
        <dbReference type="Proteomes" id="UP000828390"/>
    </source>
</evidence>
<reference evidence="1" key="2">
    <citation type="submission" date="2020-11" db="EMBL/GenBank/DDBJ databases">
        <authorList>
            <person name="McCartney M.A."/>
            <person name="Auch B."/>
            <person name="Kono T."/>
            <person name="Mallez S."/>
            <person name="Becker A."/>
            <person name="Gohl D.M."/>
            <person name="Silverstein K.A.T."/>
            <person name="Koren S."/>
            <person name="Bechman K.B."/>
            <person name="Herman A."/>
            <person name="Abrahante J.E."/>
            <person name="Garbe J."/>
        </authorList>
    </citation>
    <scope>NUCLEOTIDE SEQUENCE</scope>
    <source>
        <strain evidence="1">Duluth1</strain>
        <tissue evidence="1">Whole animal</tissue>
    </source>
</reference>
<accession>A0A9D4JL61</accession>
<dbReference type="EMBL" id="JAIWYP010000006">
    <property type="protein sequence ID" value="KAH3814384.1"/>
    <property type="molecule type" value="Genomic_DNA"/>
</dbReference>
<protein>
    <submittedName>
        <fullName evidence="1">Uncharacterized protein</fullName>
    </submittedName>
</protein>
<gene>
    <name evidence="1" type="ORF">DPMN_142880</name>
</gene>
<keyword evidence="2" id="KW-1185">Reference proteome</keyword>
<dbReference type="AlphaFoldDB" id="A0A9D4JL61"/>
<evidence type="ECO:0000313" key="1">
    <source>
        <dbReference type="EMBL" id="KAH3814384.1"/>
    </source>
</evidence>